<keyword evidence="2" id="KW-1185">Reference proteome</keyword>
<sequence>MSPKKNFGLFNFEDFEQIKAFFGQYDKNGLVKKIKCLHLFFHKFSTRKQSPCKEKNIYILLKNRLNTSAFITKEKNIFRNLKFPF</sequence>
<organism evidence="1 2">
    <name type="scientific">Aquirufa nivalisilvae</name>
    <dbReference type="NCBI Taxonomy" id="2516557"/>
    <lineage>
        <taxon>Bacteria</taxon>
        <taxon>Pseudomonadati</taxon>
        <taxon>Bacteroidota</taxon>
        <taxon>Cytophagia</taxon>
        <taxon>Cytophagales</taxon>
        <taxon>Flectobacillaceae</taxon>
        <taxon>Aquirufa</taxon>
    </lineage>
</organism>
<proteinExistence type="predicted"/>
<dbReference type="Proteomes" id="UP000245468">
    <property type="component" value="Chromosome"/>
</dbReference>
<protein>
    <submittedName>
        <fullName evidence="1">Uncharacterized protein</fullName>
    </submittedName>
</protein>
<dbReference type="AlphaFoldDB" id="A0A2S2E0G2"/>
<accession>A0A2S2E0G2</accession>
<evidence type="ECO:0000313" key="1">
    <source>
        <dbReference type="EMBL" id="AWL10497.1"/>
    </source>
</evidence>
<reference evidence="2" key="1">
    <citation type="submission" date="2018-05" db="EMBL/GenBank/DDBJ databases">
        <title>Pseudarcicella sp. HME7025 Genome sequencing and assembly.</title>
        <authorList>
            <person name="Kim H."/>
            <person name="Kang H."/>
            <person name="Joh K."/>
        </authorList>
    </citation>
    <scope>NUCLEOTIDE SEQUENCE [LARGE SCALE GENOMIC DNA]</scope>
    <source>
        <strain evidence="2">HME7025</strain>
    </source>
</reference>
<dbReference type="EMBL" id="CP029346">
    <property type="protein sequence ID" value="AWL10497.1"/>
    <property type="molecule type" value="Genomic_DNA"/>
</dbReference>
<dbReference type="KEGG" id="psez:HME7025_02657"/>
<evidence type="ECO:0000313" key="2">
    <source>
        <dbReference type="Proteomes" id="UP000245468"/>
    </source>
</evidence>
<name>A0A2S2E0G2_9BACT</name>
<gene>
    <name evidence="1" type="ORF">HME7025_02657</name>
</gene>